<gene>
    <name evidence="1" type="ORF">CC78DRAFT_63982</name>
</gene>
<proteinExistence type="predicted"/>
<comment type="caution">
    <text evidence="1">The sequence shown here is derived from an EMBL/GenBank/DDBJ whole genome shotgun (WGS) entry which is preliminary data.</text>
</comment>
<sequence>MPAWPWSPLANEQRYLTFVLQKTITANAPLHALCRAQPFMFSPPYLVSPAGGNWPCLTFPLAIACTTRNRTGRYCTAVLKWDTECETCKEKKKKKKIVTSNFIVYFLGTSRIYVPFFCSAEWMHFTISLAMLHTYETGNFMHLSKHRYH</sequence>
<name>A0A9P4KFB9_9PLEO</name>
<protein>
    <submittedName>
        <fullName evidence="1">Uncharacterized protein</fullName>
    </submittedName>
</protein>
<organism evidence="1 2">
    <name type="scientific">Lojkania enalia</name>
    <dbReference type="NCBI Taxonomy" id="147567"/>
    <lineage>
        <taxon>Eukaryota</taxon>
        <taxon>Fungi</taxon>
        <taxon>Dikarya</taxon>
        <taxon>Ascomycota</taxon>
        <taxon>Pezizomycotina</taxon>
        <taxon>Dothideomycetes</taxon>
        <taxon>Pleosporomycetidae</taxon>
        <taxon>Pleosporales</taxon>
        <taxon>Pleosporales incertae sedis</taxon>
        <taxon>Lojkania</taxon>
    </lineage>
</organism>
<evidence type="ECO:0000313" key="2">
    <source>
        <dbReference type="Proteomes" id="UP000800093"/>
    </source>
</evidence>
<dbReference type="EMBL" id="ML986590">
    <property type="protein sequence ID" value="KAF2267646.1"/>
    <property type="molecule type" value="Genomic_DNA"/>
</dbReference>
<keyword evidence="2" id="KW-1185">Reference proteome</keyword>
<reference evidence="2" key="1">
    <citation type="journal article" date="2020" name="Stud. Mycol.">
        <title>101 Dothideomycetes genomes: A test case for predicting lifestyles and emergence of pathogens.</title>
        <authorList>
            <person name="Haridas S."/>
            <person name="Albert R."/>
            <person name="Binder M."/>
            <person name="Bloem J."/>
            <person name="LaButti K."/>
            <person name="Salamov A."/>
            <person name="Andreopoulos B."/>
            <person name="Baker S."/>
            <person name="Barry K."/>
            <person name="Bills G."/>
            <person name="Bluhm B."/>
            <person name="Cannon C."/>
            <person name="Castanera R."/>
            <person name="Culley D."/>
            <person name="Daum C."/>
            <person name="Ezra D."/>
            <person name="Gonzalez J."/>
            <person name="Henrissat B."/>
            <person name="Kuo A."/>
            <person name="Liang C."/>
            <person name="Lipzen A."/>
            <person name="Lutzoni F."/>
            <person name="Magnuson J."/>
            <person name="Mondo S."/>
            <person name="Nolan M."/>
            <person name="Ohm R."/>
            <person name="Pangilinan J."/>
            <person name="Park H.-J."/>
            <person name="Ramirez L."/>
            <person name="Alfaro M."/>
            <person name="Sun H."/>
            <person name="Tritt A."/>
            <person name="Yoshinaga Y."/>
            <person name="Zwiers L.-H."/>
            <person name="Turgeon B."/>
            <person name="Goodwin S."/>
            <person name="Spatafora J."/>
            <person name="Crous P."/>
            <person name="Grigoriev I."/>
        </authorList>
    </citation>
    <scope>NUCLEOTIDE SEQUENCE [LARGE SCALE GENOMIC DNA]</scope>
    <source>
        <strain evidence="2">CBS 304.66</strain>
    </source>
</reference>
<dbReference type="Proteomes" id="UP000800093">
    <property type="component" value="Unassembled WGS sequence"/>
</dbReference>
<accession>A0A9P4KFB9</accession>
<dbReference type="AlphaFoldDB" id="A0A9P4KFB9"/>
<evidence type="ECO:0000313" key="1">
    <source>
        <dbReference type="EMBL" id="KAF2267646.1"/>
    </source>
</evidence>